<name>A0A7S1B9W1_9STRA</name>
<dbReference type="EMBL" id="HBFR01009686">
    <property type="protein sequence ID" value="CAD8879829.1"/>
    <property type="molecule type" value="Transcribed_RNA"/>
</dbReference>
<reference evidence="1" key="1">
    <citation type="submission" date="2021-01" db="EMBL/GenBank/DDBJ databases">
        <authorList>
            <person name="Corre E."/>
            <person name="Pelletier E."/>
            <person name="Niang G."/>
            <person name="Scheremetjew M."/>
            <person name="Finn R."/>
            <person name="Kale V."/>
            <person name="Holt S."/>
            <person name="Cochrane G."/>
            <person name="Meng A."/>
            <person name="Brown T."/>
            <person name="Cohen L."/>
        </authorList>
    </citation>
    <scope>NUCLEOTIDE SEQUENCE</scope>
    <source>
        <strain evidence="1">308</strain>
    </source>
</reference>
<evidence type="ECO:0000313" key="1">
    <source>
        <dbReference type="EMBL" id="CAD8879829.1"/>
    </source>
</evidence>
<proteinExistence type="predicted"/>
<sequence>MRRFLLLHDVSAEFLQRIKDVQYGKSVICKGCRMSKVTNFKYILTEFSISIVAEPFGGNMNDIFHHEDTYCAISSLVHTMPWEIKAAHRDSPMFDQIMDNVKFVCSEHFKISLSIADVHTVVRVLNKTSNNRYKQYQVGKLHLVYCKKDNPLKGSKGRYSAPNMISWQLGDLLKVDDDSAYVLQRSALLC</sequence>
<protein>
    <submittedName>
        <fullName evidence="1">Uncharacterized protein</fullName>
    </submittedName>
</protein>
<organism evidence="1">
    <name type="scientific">Corethron hystrix</name>
    <dbReference type="NCBI Taxonomy" id="216773"/>
    <lineage>
        <taxon>Eukaryota</taxon>
        <taxon>Sar</taxon>
        <taxon>Stramenopiles</taxon>
        <taxon>Ochrophyta</taxon>
        <taxon>Bacillariophyta</taxon>
        <taxon>Coscinodiscophyceae</taxon>
        <taxon>Corethrophycidae</taxon>
        <taxon>Corethrales</taxon>
        <taxon>Corethraceae</taxon>
        <taxon>Corethron</taxon>
    </lineage>
</organism>
<dbReference type="AlphaFoldDB" id="A0A7S1B9W1"/>
<accession>A0A7S1B9W1</accession>
<gene>
    <name evidence="1" type="ORF">CHYS00102_LOCUS7013</name>
</gene>